<dbReference type="GO" id="GO:0003677">
    <property type="term" value="F:DNA binding"/>
    <property type="evidence" value="ECO:0007669"/>
    <property type="project" value="InterPro"/>
</dbReference>
<feature type="non-terminal residue" evidence="3">
    <location>
        <position position="1"/>
    </location>
</feature>
<dbReference type="SUPFAM" id="SSF47413">
    <property type="entry name" value="lambda repressor-like DNA-binding domains"/>
    <property type="match status" value="1"/>
</dbReference>
<accession>T1CHN6</accession>
<dbReference type="Pfam" id="PF01381">
    <property type="entry name" value="HTH_3"/>
    <property type="match status" value="1"/>
</dbReference>
<dbReference type="SMART" id="SM00530">
    <property type="entry name" value="HTH_XRE"/>
    <property type="match status" value="1"/>
</dbReference>
<proteinExistence type="predicted"/>
<reference evidence="3" key="1">
    <citation type="submission" date="2013-08" db="EMBL/GenBank/DDBJ databases">
        <authorList>
            <person name="Mendez C."/>
            <person name="Richter M."/>
            <person name="Ferrer M."/>
            <person name="Sanchez J."/>
        </authorList>
    </citation>
    <scope>NUCLEOTIDE SEQUENCE</scope>
</reference>
<organism evidence="3">
    <name type="scientific">mine drainage metagenome</name>
    <dbReference type="NCBI Taxonomy" id="410659"/>
    <lineage>
        <taxon>unclassified sequences</taxon>
        <taxon>metagenomes</taxon>
        <taxon>ecological metagenomes</taxon>
    </lineage>
</organism>
<dbReference type="InterPro" id="IPR001387">
    <property type="entry name" value="Cro/C1-type_HTH"/>
</dbReference>
<feature type="region of interest" description="Disordered" evidence="1">
    <location>
        <begin position="1"/>
        <end position="24"/>
    </location>
</feature>
<evidence type="ECO:0000256" key="1">
    <source>
        <dbReference type="SAM" id="MobiDB-lite"/>
    </source>
</evidence>
<dbReference type="InterPro" id="IPR010982">
    <property type="entry name" value="Lambda_DNA-bd_dom_sf"/>
</dbReference>
<reference evidence="3" key="2">
    <citation type="journal article" date="2014" name="ISME J.">
        <title>Microbial stratification in low pH oxic and suboxic macroscopic growths along an acid mine drainage.</title>
        <authorList>
            <person name="Mendez-Garcia C."/>
            <person name="Mesa V."/>
            <person name="Sprenger R.R."/>
            <person name="Richter M."/>
            <person name="Diez M.S."/>
            <person name="Solano J."/>
            <person name="Bargiela R."/>
            <person name="Golyshina O.V."/>
            <person name="Manteca A."/>
            <person name="Ramos J.L."/>
            <person name="Gallego J.R."/>
            <person name="Llorente I."/>
            <person name="Martins Dos Santos V.A."/>
            <person name="Jensen O.N."/>
            <person name="Pelaez A.I."/>
            <person name="Sanchez J."/>
            <person name="Ferrer M."/>
        </authorList>
    </citation>
    <scope>NUCLEOTIDE SEQUENCE</scope>
</reference>
<sequence>PIDPPAPARSEVAPAPLGRGRPSLSGRRVVERDVFSEMPDLELSPDWARRIRSAREALGWTPDDLGRKLNEKKSVVLKLESGNFRPPDALVGKLERLLKVRLRDVSVEPADGS</sequence>
<dbReference type="Gene3D" id="1.10.260.40">
    <property type="entry name" value="lambda repressor-like DNA-binding domains"/>
    <property type="match status" value="1"/>
</dbReference>
<evidence type="ECO:0000259" key="2">
    <source>
        <dbReference type="PROSITE" id="PS50943"/>
    </source>
</evidence>
<dbReference type="AlphaFoldDB" id="T1CHN6"/>
<evidence type="ECO:0000313" key="3">
    <source>
        <dbReference type="EMBL" id="EQD66805.1"/>
    </source>
</evidence>
<dbReference type="CDD" id="cd00093">
    <property type="entry name" value="HTH_XRE"/>
    <property type="match status" value="1"/>
</dbReference>
<name>T1CHN6_9ZZZZ</name>
<dbReference type="EMBL" id="AUZX01005703">
    <property type="protein sequence ID" value="EQD66805.1"/>
    <property type="molecule type" value="Genomic_DNA"/>
</dbReference>
<dbReference type="PROSITE" id="PS50943">
    <property type="entry name" value="HTH_CROC1"/>
    <property type="match status" value="1"/>
</dbReference>
<protein>
    <submittedName>
        <fullName evidence="3">Transcriptional regulator, XRE family</fullName>
    </submittedName>
</protein>
<comment type="caution">
    <text evidence="3">The sequence shown here is derived from an EMBL/GenBank/DDBJ whole genome shotgun (WGS) entry which is preliminary data.</text>
</comment>
<gene>
    <name evidence="3" type="ORF">B1A_07963</name>
</gene>
<feature type="domain" description="HTH cro/C1-type" evidence="2">
    <location>
        <begin position="51"/>
        <end position="105"/>
    </location>
</feature>